<dbReference type="GO" id="GO:0006260">
    <property type="term" value="P:DNA replication"/>
    <property type="evidence" value="ECO:0007669"/>
    <property type="project" value="UniProtKB-KW"/>
</dbReference>
<dbReference type="GO" id="GO:0031390">
    <property type="term" value="C:Ctf18 RFC-like complex"/>
    <property type="evidence" value="ECO:0007669"/>
    <property type="project" value="InterPro"/>
</dbReference>
<evidence type="ECO:0008006" key="6">
    <source>
        <dbReference type="Google" id="ProtNLM"/>
    </source>
</evidence>
<evidence type="ECO:0000256" key="3">
    <source>
        <dbReference type="SAM" id="MobiDB-lite"/>
    </source>
</evidence>
<dbReference type="GO" id="GO:0000785">
    <property type="term" value="C:chromatin"/>
    <property type="evidence" value="ECO:0007669"/>
    <property type="project" value="TreeGrafter"/>
</dbReference>
<sequence>MATQDDGGVPFSIANDFSNFRLLELPEELLAILTSPNPPILSLKSETDSSTAVICTDSQSFPIRQVHTSNTLFVAHSALLRASTEDDIPKDGVRAIASCAATLELYTLKESAIPYLRKLLPVYSSPESFTANSTGQAYRSLSAVSNHVPLSYQEIEQGWIQICAFAKDGNCFRPTAASLLDVWKAMVSASLAEDIPLNSTFLVDDLWKATKDSEFPRALFDAILARIADNDTMEDGDNSKWCSVEPKKCIIWIATLFLETQTRADQTIPVNGFLESWRNHLLEDWRDLAKLELIQDLCTQPSPSTIGLKPEMRLSAPAKVVEQSAADKAPTKARKWHEKFKKGRT</sequence>
<organism evidence="4 5">
    <name type="scientific">Venturia inaequalis</name>
    <name type="common">Apple scab fungus</name>
    <dbReference type="NCBI Taxonomy" id="5025"/>
    <lineage>
        <taxon>Eukaryota</taxon>
        <taxon>Fungi</taxon>
        <taxon>Dikarya</taxon>
        <taxon>Ascomycota</taxon>
        <taxon>Pezizomycotina</taxon>
        <taxon>Dothideomycetes</taxon>
        <taxon>Pleosporomycetidae</taxon>
        <taxon>Venturiales</taxon>
        <taxon>Venturiaceae</taxon>
        <taxon>Venturia</taxon>
    </lineage>
</organism>
<dbReference type="Proteomes" id="UP000433883">
    <property type="component" value="Unassembled WGS sequence"/>
</dbReference>
<dbReference type="GO" id="GO:0034088">
    <property type="term" value="P:maintenance of mitotic sister chromatid cohesion"/>
    <property type="evidence" value="ECO:0007669"/>
    <property type="project" value="TreeGrafter"/>
</dbReference>
<evidence type="ECO:0000313" key="4">
    <source>
        <dbReference type="EMBL" id="KAE9982348.1"/>
    </source>
</evidence>
<feature type="compositionally biased region" description="Basic residues" evidence="3">
    <location>
        <begin position="331"/>
        <end position="345"/>
    </location>
</feature>
<name>A0A8H3V720_VENIN</name>
<reference evidence="4 5" key="1">
    <citation type="submission" date="2019-11" db="EMBL/GenBank/DDBJ databases">
        <title>Venturia inaequalis Genome Resource.</title>
        <authorList>
            <person name="Lichtner F.J."/>
        </authorList>
    </citation>
    <scope>NUCLEOTIDE SEQUENCE [LARGE SCALE GENOMIC DNA]</scope>
    <source>
        <strain evidence="4">Bline_iso_100314</strain>
    </source>
</reference>
<dbReference type="Pfam" id="PF09724">
    <property type="entry name" value="Dcc1"/>
    <property type="match status" value="1"/>
</dbReference>
<dbReference type="AlphaFoldDB" id="A0A8H3V720"/>
<gene>
    <name evidence="4" type="ORF">BLS_006191</name>
</gene>
<accession>A0A8H3V720</accession>
<evidence type="ECO:0000256" key="1">
    <source>
        <dbReference type="ARBA" id="ARBA00007017"/>
    </source>
</evidence>
<dbReference type="PANTHER" id="PTHR13395">
    <property type="entry name" value="SISTER CHROMATID COHESION PROTEIN DCC1-RELATED"/>
    <property type="match status" value="1"/>
</dbReference>
<feature type="region of interest" description="Disordered" evidence="3">
    <location>
        <begin position="321"/>
        <end position="345"/>
    </location>
</feature>
<dbReference type="InterPro" id="IPR019128">
    <property type="entry name" value="Dcc1"/>
</dbReference>
<proteinExistence type="inferred from homology"/>
<dbReference type="PANTHER" id="PTHR13395:SF6">
    <property type="entry name" value="SISTER CHROMATID COHESION PROTEIN DCC1"/>
    <property type="match status" value="1"/>
</dbReference>
<dbReference type="GO" id="GO:0000775">
    <property type="term" value="C:chromosome, centromeric region"/>
    <property type="evidence" value="ECO:0007669"/>
    <property type="project" value="TreeGrafter"/>
</dbReference>
<comment type="similarity">
    <text evidence="1">Belongs to the DCC1 family.</text>
</comment>
<comment type="caution">
    <text evidence="4">The sequence shown here is derived from an EMBL/GenBank/DDBJ whole genome shotgun (WGS) entry which is preliminary data.</text>
</comment>
<evidence type="ECO:0000313" key="5">
    <source>
        <dbReference type="Proteomes" id="UP000433883"/>
    </source>
</evidence>
<evidence type="ECO:0000256" key="2">
    <source>
        <dbReference type="ARBA" id="ARBA00022705"/>
    </source>
</evidence>
<protein>
    <recommendedName>
        <fullName evidence="6">Sister chromatid cohesion protein Dcc1</fullName>
    </recommendedName>
</protein>
<dbReference type="EMBL" id="WNWQ01000045">
    <property type="protein sequence ID" value="KAE9982348.1"/>
    <property type="molecule type" value="Genomic_DNA"/>
</dbReference>
<keyword evidence="2" id="KW-0235">DNA replication</keyword>